<name>A0A484WQI6_ECOLX</name>
<dbReference type="GO" id="GO:0016810">
    <property type="term" value="F:hydrolase activity, acting on carbon-nitrogen (but not peptide) bonds"/>
    <property type="evidence" value="ECO:0007669"/>
    <property type="project" value="InterPro"/>
</dbReference>
<evidence type="ECO:0000313" key="3">
    <source>
        <dbReference type="EMBL" id="VFS13634.1"/>
    </source>
</evidence>
<dbReference type="AlphaFoldDB" id="A0A484WQI6"/>
<evidence type="ECO:0000256" key="1">
    <source>
        <dbReference type="ARBA" id="ARBA00022729"/>
    </source>
</evidence>
<dbReference type="EC" id="3.5.1.-" evidence="3"/>
<dbReference type="InterPro" id="IPR002509">
    <property type="entry name" value="NODB_dom"/>
</dbReference>
<accession>A0A484WQI6</accession>
<evidence type="ECO:0000259" key="2">
    <source>
        <dbReference type="PROSITE" id="PS51677"/>
    </source>
</evidence>
<dbReference type="Proteomes" id="UP000372890">
    <property type="component" value="Unassembled WGS sequence"/>
</dbReference>
<gene>
    <name evidence="3" type="primary">pgaB_2</name>
    <name evidence="3" type="ORF">NCTC9001_01092</name>
</gene>
<organism evidence="3 4">
    <name type="scientific">Escherichia coli</name>
    <dbReference type="NCBI Taxonomy" id="562"/>
    <lineage>
        <taxon>Bacteria</taxon>
        <taxon>Pseudomonadati</taxon>
        <taxon>Pseudomonadota</taxon>
        <taxon>Gammaproteobacteria</taxon>
        <taxon>Enterobacterales</taxon>
        <taxon>Enterobacteriaceae</taxon>
        <taxon>Escherichia</taxon>
    </lineage>
</organism>
<reference evidence="3 4" key="1">
    <citation type="submission" date="2019-03" db="EMBL/GenBank/DDBJ databases">
        <authorList>
            <consortium name="Pathogen Informatics"/>
        </authorList>
    </citation>
    <scope>NUCLEOTIDE SEQUENCE [LARGE SCALE GENOMIC DNA]</scope>
    <source>
        <strain evidence="3 4">NCTC9001</strain>
    </source>
</reference>
<keyword evidence="3" id="KW-0378">Hydrolase</keyword>
<dbReference type="InterPro" id="IPR051398">
    <property type="entry name" value="Polysacch_Deacetylase"/>
</dbReference>
<dbReference type="Pfam" id="PF01522">
    <property type="entry name" value="Polysacc_deac_1"/>
    <property type="match status" value="1"/>
</dbReference>
<feature type="domain" description="NodB homology" evidence="2">
    <location>
        <begin position="1"/>
        <end position="84"/>
    </location>
</feature>
<dbReference type="EMBL" id="CAADIS010000003">
    <property type="protein sequence ID" value="VFS13634.1"/>
    <property type="molecule type" value="Genomic_DNA"/>
</dbReference>
<dbReference type="PROSITE" id="PS51677">
    <property type="entry name" value="NODB"/>
    <property type="match status" value="1"/>
</dbReference>
<dbReference type="Gene3D" id="3.20.20.370">
    <property type="entry name" value="Glycoside hydrolase/deacetylase"/>
    <property type="match status" value="1"/>
</dbReference>
<dbReference type="SUPFAM" id="SSF88713">
    <property type="entry name" value="Glycoside hydrolase/deacetylase"/>
    <property type="match status" value="1"/>
</dbReference>
<dbReference type="InterPro" id="IPR011330">
    <property type="entry name" value="Glyco_hydro/deAcase_b/a-brl"/>
</dbReference>
<keyword evidence="3" id="KW-0449">Lipoprotein</keyword>
<protein>
    <submittedName>
        <fullName evidence="3">Lipoprotein YcdR</fullName>
        <ecNumber evidence="3">3.5.1.-</ecNumber>
    </submittedName>
</protein>
<keyword evidence="1" id="KW-0732">Signal</keyword>
<proteinExistence type="predicted"/>
<evidence type="ECO:0000313" key="4">
    <source>
        <dbReference type="Proteomes" id="UP000372890"/>
    </source>
</evidence>
<dbReference type="GO" id="GO:0005975">
    <property type="term" value="P:carbohydrate metabolic process"/>
    <property type="evidence" value="ECO:0007669"/>
    <property type="project" value="InterPro"/>
</dbReference>
<dbReference type="PANTHER" id="PTHR34216">
    <property type="match status" value="1"/>
</dbReference>
<dbReference type="PANTHER" id="PTHR34216:SF7">
    <property type="entry name" value="POLY-BETA-1,6-N-ACETYL-D-GLUCOSAMINE N-DEACETYLASE"/>
    <property type="match status" value="1"/>
</dbReference>
<sequence length="84" mass="9807">MLTFDDGYQSFYTRVFPILQAFQWPAVWAPVGSWVDTPADETSKIGDEMVDREYFATWQQVRELRVPGSLRSLLIHEFSLRYSG</sequence>